<dbReference type="Pfam" id="PF00294">
    <property type="entry name" value="PfkB"/>
    <property type="match status" value="1"/>
</dbReference>
<dbReference type="Proteomes" id="UP000023152">
    <property type="component" value="Unassembled WGS sequence"/>
</dbReference>
<comment type="caution">
    <text evidence="2">The sequence shown here is derived from an EMBL/GenBank/DDBJ whole genome shotgun (WGS) entry which is preliminary data.</text>
</comment>
<feature type="domain" description="Carbohydrate kinase PfkB" evidence="1">
    <location>
        <begin position="32"/>
        <end position="148"/>
    </location>
</feature>
<sequence length="199" mass="22505">MARKTAITKNLPLVVIADAYKNITNLLSNEKHPMIDILKINVFEGSFIAEIPPLDDSDTLKRNEHVISIGNIFSERFSQYLQYLIMTDGGKPAWCFDLKNKRYWYFVLPKIKVVNPIGCGDTCTSVLSSILSQMRNTDGKEVREKLKFNDDTPDVVIGLKWGLAAASAKTLTLTGGDFDEKVILQLFDQIKMSEEMKMH</sequence>
<keyword evidence="3" id="KW-1185">Reference proteome</keyword>
<dbReference type="InterPro" id="IPR029056">
    <property type="entry name" value="Ribokinase-like"/>
</dbReference>
<proteinExistence type="predicted"/>
<protein>
    <recommendedName>
        <fullName evidence="1">Carbohydrate kinase PfkB domain-containing protein</fullName>
    </recommendedName>
</protein>
<evidence type="ECO:0000259" key="1">
    <source>
        <dbReference type="Pfam" id="PF00294"/>
    </source>
</evidence>
<dbReference type="Gene3D" id="3.40.1190.20">
    <property type="match status" value="1"/>
</dbReference>
<dbReference type="InterPro" id="IPR011611">
    <property type="entry name" value="PfkB_dom"/>
</dbReference>
<dbReference type="EMBL" id="ASPP01013626">
    <property type="protein sequence ID" value="ETO19486.1"/>
    <property type="molecule type" value="Genomic_DNA"/>
</dbReference>
<dbReference type="OrthoDB" id="26487at2759"/>
<gene>
    <name evidence="2" type="ORF">RFI_17745</name>
</gene>
<evidence type="ECO:0000313" key="3">
    <source>
        <dbReference type="Proteomes" id="UP000023152"/>
    </source>
</evidence>
<accession>X6N0A8</accession>
<dbReference type="AlphaFoldDB" id="X6N0A8"/>
<organism evidence="2 3">
    <name type="scientific">Reticulomyxa filosa</name>
    <dbReference type="NCBI Taxonomy" id="46433"/>
    <lineage>
        <taxon>Eukaryota</taxon>
        <taxon>Sar</taxon>
        <taxon>Rhizaria</taxon>
        <taxon>Retaria</taxon>
        <taxon>Foraminifera</taxon>
        <taxon>Monothalamids</taxon>
        <taxon>Reticulomyxidae</taxon>
        <taxon>Reticulomyxa</taxon>
    </lineage>
</organism>
<reference evidence="2 3" key="1">
    <citation type="journal article" date="2013" name="Curr. Biol.">
        <title>The Genome of the Foraminiferan Reticulomyxa filosa.</title>
        <authorList>
            <person name="Glockner G."/>
            <person name="Hulsmann N."/>
            <person name="Schleicher M."/>
            <person name="Noegel A.A."/>
            <person name="Eichinger L."/>
            <person name="Gallinger C."/>
            <person name="Pawlowski J."/>
            <person name="Sierra R."/>
            <person name="Euteneuer U."/>
            <person name="Pillet L."/>
            <person name="Moustafa A."/>
            <person name="Platzer M."/>
            <person name="Groth M."/>
            <person name="Szafranski K."/>
            <person name="Schliwa M."/>
        </authorList>
    </citation>
    <scope>NUCLEOTIDE SEQUENCE [LARGE SCALE GENOMIC DNA]</scope>
</reference>
<dbReference type="SUPFAM" id="SSF53613">
    <property type="entry name" value="Ribokinase-like"/>
    <property type="match status" value="1"/>
</dbReference>
<evidence type="ECO:0000313" key="2">
    <source>
        <dbReference type="EMBL" id="ETO19486.1"/>
    </source>
</evidence>
<name>X6N0A8_RETFI</name>